<feature type="domain" description="FHA" evidence="5">
    <location>
        <begin position="146"/>
        <end position="196"/>
    </location>
</feature>
<dbReference type="GO" id="GO:0003677">
    <property type="term" value="F:DNA binding"/>
    <property type="evidence" value="ECO:0007669"/>
    <property type="project" value="InterPro"/>
</dbReference>
<feature type="compositionally biased region" description="Low complexity" evidence="4">
    <location>
        <begin position="368"/>
        <end position="381"/>
    </location>
</feature>
<dbReference type="SMART" id="SM00240">
    <property type="entry name" value="FHA"/>
    <property type="match status" value="1"/>
</dbReference>
<dbReference type="PANTHER" id="PTHR22683">
    <property type="entry name" value="SPORULATION PROTEIN RELATED"/>
    <property type="match status" value="1"/>
</dbReference>
<protein>
    <submittedName>
        <fullName evidence="7">FHA domain-containing protein</fullName>
    </submittedName>
</protein>
<evidence type="ECO:0000256" key="4">
    <source>
        <dbReference type="SAM" id="MobiDB-lite"/>
    </source>
</evidence>
<sequence length="1058" mass="107388">MPNQIRLTVLGPRGGASQHSGECDVLVTAPPGTVLAAITGGLGAALASTTGPPSGQGHPSGSSGGGESPVRSTSPSGGESVAVYAGSRRLDPQRQIVGEPPLTDGAVISLHGPVRDPASPTPDSLRLETVSGPDAGGVHLLHGDLIRVGRSVDADVVLDDPDVSRLHCVVAVAPDGAVTVADLGSTNGTAVDGAPVGDRPRPLPPGAVLRVGESELWLRSGALRAAEASAGAPPRPPTAAAGGAPTGATTHGAGVLGGAAGVPPYDPEPSYDAGPPYGPEPSYDAGPVYDAVRARGAAESAAEVPRPPAGPPSLPEQRRARGGIGWGRRRSGRESDRMPDQPTRTATGPMGNAGAHGGRSLPDAALPGAASDRGARASRGAHVTGGPGGSRWPDPAELLLTALDEGERRWERDPAHADALTVRIGTARYGSRPSVPVTVDLREARSLGLAGPRPRLLPLARAVLAQLTLLHPPSDLEVVVLASGRGRSVEDWSWLGWLPHLRPGQGQDCRLLFAFDRDQAAARTEELLRRLEDGPLGSGWVTAEEAEIRSAAAAHNGPSTVLVVDGDPGTAELRESVARLAGSGAACGVHVICLAETPPTTATSPLADTLSAAYSTFPAFRGCGALALLSGAVATAVRVVRRGDSPAGELATVDGVSAAWAERFARALAPARETAPSAAGDHRRPAAALPPAARLLDELGLARATPAALLARWASTADGAGGASSVSLVLGAGGRGAVATDLAQDRSHLFVSGGAGSGKTELLCSLSASLAAGERPDRLGLVLVDGAGEGLRPCAELPHVMTYLSAGDPVRMREFARSLSAELKRRGELLSETGYEAYVRQSAAGASTEALAGPQGSRSTGDADRGTLRLRAGRRAAIPSGGSATTALPRLAVLVDDFDALVDPALGNPGRPAAGSVVRALEAVARDGVRLGIHLIAATGRPDRTAQTVTDQSSALRASIGGDPSTDEHRPGRGVLHRPDGEVATFQGARVTGRIPRTATTRPTVVPLDWAREGDPPSRRPVRELGNGPTDLALLASAVERAAREAGATPPPPLVAAD</sequence>
<proteinExistence type="predicted"/>
<feature type="compositionally biased region" description="Pro residues" evidence="4">
    <location>
        <begin position="305"/>
        <end position="314"/>
    </location>
</feature>
<feature type="domain" description="FtsK" evidence="6">
    <location>
        <begin position="735"/>
        <end position="975"/>
    </location>
</feature>
<dbReference type="EMBL" id="JAELVF020000001">
    <property type="protein sequence ID" value="MBU7598674.1"/>
    <property type="molecule type" value="Genomic_DNA"/>
</dbReference>
<dbReference type="CDD" id="cd01983">
    <property type="entry name" value="SIMIBI"/>
    <property type="match status" value="1"/>
</dbReference>
<evidence type="ECO:0000313" key="8">
    <source>
        <dbReference type="Proteomes" id="UP000694501"/>
    </source>
</evidence>
<dbReference type="InterPro" id="IPR002543">
    <property type="entry name" value="FtsK_dom"/>
</dbReference>
<gene>
    <name evidence="7" type="ORF">JGS22_013880</name>
</gene>
<feature type="region of interest" description="Disordered" evidence="4">
    <location>
        <begin position="944"/>
        <end position="977"/>
    </location>
</feature>
<feature type="compositionally biased region" description="Low complexity" evidence="4">
    <location>
        <begin position="46"/>
        <end position="61"/>
    </location>
</feature>
<feature type="compositionally biased region" description="Low complexity" evidence="4">
    <location>
        <begin position="227"/>
        <end position="253"/>
    </location>
</feature>
<feature type="region of interest" description="Disordered" evidence="4">
    <location>
        <begin position="846"/>
        <end position="865"/>
    </location>
</feature>
<dbReference type="Pfam" id="PF00498">
    <property type="entry name" value="FHA"/>
    <property type="match status" value="1"/>
</dbReference>
<feature type="compositionally biased region" description="Low complexity" evidence="4">
    <location>
        <begin position="294"/>
        <end position="304"/>
    </location>
</feature>
<dbReference type="Proteomes" id="UP000694501">
    <property type="component" value="Unassembled WGS sequence"/>
</dbReference>
<dbReference type="PROSITE" id="PS50901">
    <property type="entry name" value="FTSK"/>
    <property type="match status" value="1"/>
</dbReference>
<feature type="region of interest" description="Disordered" evidence="4">
    <location>
        <begin position="94"/>
        <end position="124"/>
    </location>
</feature>
<evidence type="ECO:0000256" key="1">
    <source>
        <dbReference type="ARBA" id="ARBA00022741"/>
    </source>
</evidence>
<dbReference type="PANTHER" id="PTHR22683:SF1">
    <property type="entry name" value="TYPE VII SECRETION SYSTEM PROTEIN ESSC"/>
    <property type="match status" value="1"/>
</dbReference>
<organism evidence="7 8">
    <name type="scientific">Streptomyces tardus</name>
    <dbReference type="NCBI Taxonomy" id="2780544"/>
    <lineage>
        <taxon>Bacteria</taxon>
        <taxon>Bacillati</taxon>
        <taxon>Actinomycetota</taxon>
        <taxon>Actinomycetes</taxon>
        <taxon>Kitasatosporales</taxon>
        <taxon>Streptomycetaceae</taxon>
        <taxon>Streptomyces</taxon>
    </lineage>
</organism>
<keyword evidence="1 3" id="KW-0547">Nucleotide-binding</keyword>
<feature type="region of interest" description="Disordered" evidence="4">
    <location>
        <begin position="227"/>
        <end position="395"/>
    </location>
</feature>
<evidence type="ECO:0000259" key="5">
    <source>
        <dbReference type="PROSITE" id="PS50006"/>
    </source>
</evidence>
<dbReference type="Pfam" id="PF01580">
    <property type="entry name" value="FtsK_SpoIIIE"/>
    <property type="match status" value="1"/>
</dbReference>
<dbReference type="InterPro" id="IPR000253">
    <property type="entry name" value="FHA_dom"/>
</dbReference>
<dbReference type="CDD" id="cd00060">
    <property type="entry name" value="FHA"/>
    <property type="match status" value="1"/>
</dbReference>
<keyword evidence="2 3" id="KW-0067">ATP-binding</keyword>
<feature type="binding site" evidence="3">
    <location>
        <begin position="753"/>
        <end position="760"/>
    </location>
    <ligand>
        <name>ATP</name>
        <dbReference type="ChEBI" id="CHEBI:30616"/>
    </ligand>
</feature>
<evidence type="ECO:0000313" key="7">
    <source>
        <dbReference type="EMBL" id="MBU7598674.1"/>
    </source>
</evidence>
<dbReference type="PROSITE" id="PS50006">
    <property type="entry name" value="FHA_DOMAIN"/>
    <property type="match status" value="1"/>
</dbReference>
<dbReference type="InterPro" id="IPR050206">
    <property type="entry name" value="FtsK/SpoIIIE/SftA"/>
</dbReference>
<accession>A0A949JM14</accession>
<keyword evidence="8" id="KW-1185">Reference proteome</keyword>
<comment type="caution">
    <text evidence="7">The sequence shown here is derived from an EMBL/GenBank/DDBJ whole genome shotgun (WGS) entry which is preliminary data.</text>
</comment>
<dbReference type="RefSeq" id="WP_216814981.1">
    <property type="nucleotide sequence ID" value="NZ_JAELVF020000001.1"/>
</dbReference>
<dbReference type="GO" id="GO:0005524">
    <property type="term" value="F:ATP binding"/>
    <property type="evidence" value="ECO:0007669"/>
    <property type="project" value="UniProtKB-UniRule"/>
</dbReference>
<reference evidence="7" key="1">
    <citation type="submission" date="2021-06" db="EMBL/GenBank/DDBJ databases">
        <title>Sequencing of actinobacteria type strains.</title>
        <authorList>
            <person name="Nguyen G.-S."/>
            <person name="Wentzel A."/>
        </authorList>
    </citation>
    <scope>NUCLEOTIDE SEQUENCE</scope>
    <source>
        <strain evidence="7">P38-E01</strain>
    </source>
</reference>
<evidence type="ECO:0000259" key="6">
    <source>
        <dbReference type="PROSITE" id="PS50901"/>
    </source>
</evidence>
<feature type="compositionally biased region" description="Basic and acidic residues" evidence="4">
    <location>
        <begin position="966"/>
        <end position="977"/>
    </location>
</feature>
<evidence type="ECO:0000256" key="2">
    <source>
        <dbReference type="ARBA" id="ARBA00022840"/>
    </source>
</evidence>
<dbReference type="AlphaFoldDB" id="A0A949JM14"/>
<evidence type="ECO:0000256" key="3">
    <source>
        <dbReference type="PROSITE-ProRule" id="PRU00289"/>
    </source>
</evidence>
<feature type="compositionally biased region" description="Polar residues" evidence="4">
    <location>
        <begin position="945"/>
        <end position="956"/>
    </location>
</feature>
<feature type="region of interest" description="Disordered" evidence="4">
    <location>
        <begin position="46"/>
        <end position="80"/>
    </location>
</feature>
<name>A0A949JM14_9ACTN</name>